<gene>
    <name evidence="1" type="ORF">C7377_1509</name>
</gene>
<dbReference type="Gene3D" id="3.30.950.10">
    <property type="entry name" value="Methyltransferase, Cobalt-precorrin-4 Transmethylase, Domain 2"/>
    <property type="match status" value="1"/>
</dbReference>
<dbReference type="GO" id="GO:0008168">
    <property type="term" value="F:methyltransferase activity"/>
    <property type="evidence" value="ECO:0007669"/>
    <property type="project" value="UniProtKB-KW"/>
</dbReference>
<proteinExistence type="predicted"/>
<dbReference type="InterPro" id="IPR035996">
    <property type="entry name" value="4pyrrol_Methylase_sf"/>
</dbReference>
<dbReference type="RefSeq" id="WP_116496734.1">
    <property type="nucleotide sequence ID" value="NZ_QENZ01000005.1"/>
</dbReference>
<accession>A0A7L4UMM4</accession>
<reference evidence="1 2" key="1">
    <citation type="submission" date="2018-05" db="EMBL/GenBank/DDBJ databases">
        <title>Genomic Encyclopedia of Type Strains, Phase IV (KMG-IV): sequencing the most valuable type-strain genomes for metagenomic binning, comparative biology and taxonomic classification.</title>
        <authorList>
            <person name="Goeker M."/>
        </authorList>
    </citation>
    <scope>NUCLEOTIDE SEQUENCE [LARGE SCALE GENOMIC DNA]</scope>
    <source>
        <strain evidence="1 2">DSM 28579</strain>
    </source>
</reference>
<dbReference type="Proteomes" id="UP000251835">
    <property type="component" value="Unassembled WGS sequence"/>
</dbReference>
<protein>
    <submittedName>
        <fullName evidence="1">16S rRNA (Cytidine1402-2'-O)-methyltransferase</fullName>
    </submittedName>
</protein>
<dbReference type="InterPro" id="IPR014777">
    <property type="entry name" value="4pyrrole_Mease_sub1"/>
</dbReference>
<dbReference type="Gene3D" id="3.40.1010.10">
    <property type="entry name" value="Cobalt-precorrin-4 Transmethylase, Domain 1"/>
    <property type="match status" value="1"/>
</dbReference>
<dbReference type="InterPro" id="IPR014776">
    <property type="entry name" value="4pyrrole_Mease_sub2"/>
</dbReference>
<organism evidence="1 2">
    <name type="scientific">Balneicella halophila</name>
    <dbReference type="NCBI Taxonomy" id="1537566"/>
    <lineage>
        <taxon>Bacteria</taxon>
        <taxon>Pseudomonadati</taxon>
        <taxon>Bacteroidota</taxon>
        <taxon>Bacteroidia</taxon>
        <taxon>Bacteroidales</taxon>
        <taxon>Balneicellaceae</taxon>
        <taxon>Balneicella</taxon>
    </lineage>
</organism>
<dbReference type="AlphaFoldDB" id="A0A7L4UMM4"/>
<dbReference type="CDD" id="cd11649">
    <property type="entry name" value="RsmI_like"/>
    <property type="match status" value="1"/>
</dbReference>
<keyword evidence="1" id="KW-0808">Transferase</keyword>
<dbReference type="PANTHER" id="PTHR46111:SF2">
    <property type="entry name" value="SAM-DEPENDENT METHYLTRANSFERASE"/>
    <property type="match status" value="1"/>
</dbReference>
<name>A0A7L4UMM4_BALHA</name>
<dbReference type="InterPro" id="IPR008189">
    <property type="entry name" value="rRNA_ssu_MeTfrase_I"/>
</dbReference>
<evidence type="ECO:0000313" key="1">
    <source>
        <dbReference type="EMBL" id="PVX49871.1"/>
    </source>
</evidence>
<dbReference type="OrthoDB" id="7061662at2"/>
<dbReference type="SUPFAM" id="SSF53790">
    <property type="entry name" value="Tetrapyrrole methylase"/>
    <property type="match status" value="1"/>
</dbReference>
<dbReference type="GO" id="GO:0032259">
    <property type="term" value="P:methylation"/>
    <property type="evidence" value="ECO:0007669"/>
    <property type="project" value="UniProtKB-KW"/>
</dbReference>
<keyword evidence="2" id="KW-1185">Reference proteome</keyword>
<keyword evidence="1" id="KW-0489">Methyltransferase</keyword>
<evidence type="ECO:0000313" key="2">
    <source>
        <dbReference type="Proteomes" id="UP000251835"/>
    </source>
</evidence>
<sequence>MMKLYLIPCNLSDNKLDEVLPRYVLEDIIPNITVYMVENLRTARRFLKKVDRSINIDELIFCEIGKNSDRNEVSHFFEKHYDRYDIGVLSEAGCPGVADPGSEMVALAHQKGMQVVPLVGPSSILLALMGSGFNGQQFTFHGYLPVQKGERAKILKRLEAQVRKLQQTQIFIETPFRNMQLLDAIVEHCHPKSKLCIACNLTATDEFIQTKTVGEWKSNLPKIHKKPSLFILG</sequence>
<comment type="caution">
    <text evidence="1">The sequence shown here is derived from an EMBL/GenBank/DDBJ whole genome shotgun (WGS) entry which is preliminary data.</text>
</comment>
<dbReference type="PIRSF" id="PIRSF005917">
    <property type="entry name" value="MTase_YraL"/>
    <property type="match status" value="1"/>
</dbReference>
<dbReference type="PANTHER" id="PTHR46111">
    <property type="entry name" value="RIBOSOMAL RNA SMALL SUBUNIT METHYLTRANSFERASE I"/>
    <property type="match status" value="1"/>
</dbReference>
<dbReference type="EMBL" id="QENZ01000005">
    <property type="protein sequence ID" value="PVX49871.1"/>
    <property type="molecule type" value="Genomic_DNA"/>
</dbReference>